<dbReference type="InterPro" id="IPR000182">
    <property type="entry name" value="GNAT_dom"/>
</dbReference>
<dbReference type="RefSeq" id="WP_102768629.1">
    <property type="nucleotide sequence ID" value="NZ_POSP01000003.1"/>
</dbReference>
<keyword evidence="2" id="KW-0012">Acyltransferase</keyword>
<organism evidence="4 5">
    <name type="scientific">Kinneretia aquatilis</name>
    <dbReference type="NCBI Taxonomy" id="2070761"/>
    <lineage>
        <taxon>Bacteria</taxon>
        <taxon>Pseudomonadati</taxon>
        <taxon>Pseudomonadota</taxon>
        <taxon>Betaproteobacteria</taxon>
        <taxon>Burkholderiales</taxon>
        <taxon>Sphaerotilaceae</taxon>
        <taxon>Roseateles</taxon>
    </lineage>
</organism>
<dbReference type="PANTHER" id="PTHR10908:SF0">
    <property type="entry name" value="SEROTONIN N-ACETYLTRANSFERASE"/>
    <property type="match status" value="1"/>
</dbReference>
<evidence type="ECO:0000256" key="1">
    <source>
        <dbReference type="ARBA" id="ARBA00022679"/>
    </source>
</evidence>
<keyword evidence="5" id="KW-1185">Reference proteome</keyword>
<dbReference type="PANTHER" id="PTHR10908">
    <property type="entry name" value="SEROTONIN N-ACETYLTRANSFERASE"/>
    <property type="match status" value="1"/>
</dbReference>
<dbReference type="PROSITE" id="PS51186">
    <property type="entry name" value="GNAT"/>
    <property type="match status" value="1"/>
</dbReference>
<dbReference type="GO" id="GO:0008080">
    <property type="term" value="F:N-acetyltransferase activity"/>
    <property type="evidence" value="ECO:0007669"/>
    <property type="project" value="UniProtKB-ARBA"/>
</dbReference>
<dbReference type="Proteomes" id="UP000235916">
    <property type="component" value="Unassembled WGS sequence"/>
</dbReference>
<name>A0A2N8KZ44_9BURK</name>
<gene>
    <name evidence="4" type="ORF">C1O66_15060</name>
</gene>
<evidence type="ECO:0000259" key="3">
    <source>
        <dbReference type="PROSITE" id="PS51186"/>
    </source>
</evidence>
<evidence type="ECO:0000256" key="2">
    <source>
        <dbReference type="ARBA" id="ARBA00023315"/>
    </source>
</evidence>
<dbReference type="Pfam" id="PF00583">
    <property type="entry name" value="Acetyltransf_1"/>
    <property type="match status" value="1"/>
</dbReference>
<dbReference type="AlphaFoldDB" id="A0A2N8KZ44"/>
<accession>A0A2N8KZ44</accession>
<dbReference type="OrthoDB" id="359414at2"/>
<dbReference type="SUPFAM" id="SSF55729">
    <property type="entry name" value="Acyl-CoA N-acyltransferases (Nat)"/>
    <property type="match status" value="1"/>
</dbReference>
<evidence type="ECO:0000313" key="5">
    <source>
        <dbReference type="Proteomes" id="UP000235916"/>
    </source>
</evidence>
<dbReference type="InterPro" id="IPR051635">
    <property type="entry name" value="SNAT-like"/>
</dbReference>
<dbReference type="InterPro" id="IPR016181">
    <property type="entry name" value="Acyl_CoA_acyltransferase"/>
</dbReference>
<feature type="domain" description="N-acetyltransferase" evidence="3">
    <location>
        <begin position="7"/>
        <end position="173"/>
    </location>
</feature>
<proteinExistence type="predicted"/>
<protein>
    <submittedName>
        <fullName evidence="4">GNAT family N-acetyltransferase</fullName>
    </submittedName>
</protein>
<dbReference type="Gene3D" id="3.40.630.30">
    <property type="match status" value="1"/>
</dbReference>
<reference evidence="4 5" key="1">
    <citation type="submission" date="2018-01" db="EMBL/GenBank/DDBJ databases">
        <title>Draft genome sequence of Paucibacter aquatile CR182 isolated from freshwater of the Nakdong River.</title>
        <authorList>
            <person name="Choi A."/>
            <person name="Chung E.J."/>
        </authorList>
    </citation>
    <scope>NUCLEOTIDE SEQUENCE [LARGE SCALE GENOMIC DNA]</scope>
    <source>
        <strain evidence="4 5">CR182</strain>
    </source>
</reference>
<comment type="caution">
    <text evidence="4">The sequence shown here is derived from an EMBL/GenBank/DDBJ whole genome shotgun (WGS) entry which is preliminary data.</text>
</comment>
<dbReference type="CDD" id="cd04301">
    <property type="entry name" value="NAT_SF"/>
    <property type="match status" value="1"/>
</dbReference>
<evidence type="ECO:0000313" key="4">
    <source>
        <dbReference type="EMBL" id="PND38711.1"/>
    </source>
</evidence>
<dbReference type="EMBL" id="POSP01000003">
    <property type="protein sequence ID" value="PND38711.1"/>
    <property type="molecule type" value="Genomic_DNA"/>
</dbReference>
<keyword evidence="1 4" id="KW-0808">Transferase</keyword>
<sequence>MSSSSPYLIRPMQPADLAEVLRIQAACFTELVPESEASLAAKLQAAPEHCWVAEGTSTAGLVAYLFALPWRAESPPPLDALECVLPEQPDCLYLHDLSVDPRARGTGLAQALVQRFLARLEASGLDRACLIAVQNSAAFWGRWGFLPSPLGPDLAAKLRSYGPNVDYLERRMGVALSI</sequence>